<dbReference type="NCBIfam" id="NF004051">
    <property type="entry name" value="PRK05571.1"/>
    <property type="match status" value="1"/>
</dbReference>
<dbReference type="GO" id="GO:0004751">
    <property type="term" value="F:ribose-5-phosphate isomerase activity"/>
    <property type="evidence" value="ECO:0007669"/>
    <property type="project" value="UniProtKB-EC"/>
</dbReference>
<protein>
    <submittedName>
        <fullName evidence="3">Ribose 5-phosphate isomerase B</fullName>
        <ecNumber evidence="3">5.3.1.6</ecNumber>
    </submittedName>
</protein>
<evidence type="ECO:0000256" key="2">
    <source>
        <dbReference type="ARBA" id="ARBA00023235"/>
    </source>
</evidence>
<evidence type="ECO:0000313" key="3">
    <source>
        <dbReference type="EMBL" id="MDZ5461524.1"/>
    </source>
</evidence>
<dbReference type="NCBIfam" id="TIGR00689">
    <property type="entry name" value="rpiB_lacA_lacB"/>
    <property type="match status" value="1"/>
</dbReference>
<dbReference type="EMBL" id="JAXOJX010000121">
    <property type="protein sequence ID" value="MDZ5461524.1"/>
    <property type="molecule type" value="Genomic_DNA"/>
</dbReference>
<reference evidence="3 4" key="1">
    <citation type="submission" date="2023-11" db="EMBL/GenBank/DDBJ databases">
        <title>Draft genome of Azohydromonas lata strain H1 (DSM1123), a polyhydroxyalkanoate producer.</title>
        <authorList>
            <person name="Traversa D."/>
            <person name="D'Addabbo P."/>
            <person name="Pazzani C."/>
            <person name="Manzari C."/>
            <person name="Chiara M."/>
            <person name="Scrascia M."/>
        </authorList>
    </citation>
    <scope>NUCLEOTIDE SEQUENCE [LARGE SCALE GENOMIC DNA]</scope>
    <source>
        <strain evidence="3 4">H1</strain>
    </source>
</reference>
<dbReference type="SUPFAM" id="SSF89623">
    <property type="entry name" value="Ribose/Galactose isomerase RpiB/AlsB"/>
    <property type="match status" value="1"/>
</dbReference>
<dbReference type="InterPro" id="IPR051812">
    <property type="entry name" value="SPI_LacAB/RpiB"/>
</dbReference>
<gene>
    <name evidence="3" type="primary">rpiB</name>
    <name evidence="3" type="ORF">SM757_33610</name>
</gene>
<dbReference type="EC" id="5.3.1.6" evidence="3"/>
<dbReference type="RefSeq" id="WP_322468662.1">
    <property type="nucleotide sequence ID" value="NZ_JAXOJX010000121.1"/>
</dbReference>
<dbReference type="Proteomes" id="UP001293718">
    <property type="component" value="Unassembled WGS sequence"/>
</dbReference>
<keyword evidence="2 3" id="KW-0413">Isomerase</keyword>
<sequence>MKLAIGCDEAACDLKNAIKTHLLAQGHDVTDFGTHDNAPVLYPDVAFEVAQRVAAGDFPRALLLCGTGIGMAICANKVPGIRAAQCHDTYSAERASRSNDAQIITLGARVVGPELAKAIVDTWLKSSFDGGRSQPKVDLINAFESGRPALA</sequence>
<dbReference type="PANTHER" id="PTHR43732:SF1">
    <property type="entry name" value="RIBOSE 5-PHOSPHATE ISOMERASE"/>
    <property type="match status" value="1"/>
</dbReference>
<dbReference type="Pfam" id="PF02502">
    <property type="entry name" value="LacAB_rpiB"/>
    <property type="match status" value="1"/>
</dbReference>
<dbReference type="Gene3D" id="3.40.1400.10">
    <property type="entry name" value="Sugar-phosphate isomerase, RpiB/LacA/LacB"/>
    <property type="match status" value="1"/>
</dbReference>
<evidence type="ECO:0000256" key="1">
    <source>
        <dbReference type="ARBA" id="ARBA00008754"/>
    </source>
</evidence>
<dbReference type="InterPro" id="IPR003500">
    <property type="entry name" value="RpiB_LacA_LacB"/>
</dbReference>
<comment type="caution">
    <text evidence="3">The sequence shown here is derived from an EMBL/GenBank/DDBJ whole genome shotgun (WGS) entry which is preliminary data.</text>
</comment>
<organism evidence="3 4">
    <name type="scientific">Azohydromonas lata</name>
    <dbReference type="NCBI Taxonomy" id="45677"/>
    <lineage>
        <taxon>Bacteria</taxon>
        <taxon>Pseudomonadati</taxon>
        <taxon>Pseudomonadota</taxon>
        <taxon>Betaproteobacteria</taxon>
        <taxon>Burkholderiales</taxon>
        <taxon>Sphaerotilaceae</taxon>
        <taxon>Azohydromonas</taxon>
    </lineage>
</organism>
<keyword evidence="4" id="KW-1185">Reference proteome</keyword>
<dbReference type="NCBIfam" id="TIGR01120">
    <property type="entry name" value="rpiB"/>
    <property type="match status" value="1"/>
</dbReference>
<dbReference type="PIRSF" id="PIRSF005384">
    <property type="entry name" value="RpiB_LacA_B"/>
    <property type="match status" value="1"/>
</dbReference>
<accession>A0ABU5IRK4</accession>
<evidence type="ECO:0000313" key="4">
    <source>
        <dbReference type="Proteomes" id="UP001293718"/>
    </source>
</evidence>
<name>A0ABU5IRK4_9BURK</name>
<dbReference type="InterPro" id="IPR004785">
    <property type="entry name" value="RpiB"/>
</dbReference>
<proteinExistence type="inferred from homology"/>
<comment type="similarity">
    <text evidence="1">Belongs to the LacAB/RpiB family.</text>
</comment>
<dbReference type="InterPro" id="IPR036569">
    <property type="entry name" value="RpiB_LacA_LacB_sf"/>
</dbReference>
<dbReference type="PANTHER" id="PTHR43732">
    <property type="entry name" value="RIBOSE 5-PHOSPHATE ISOMERASE-RELATED"/>
    <property type="match status" value="1"/>
</dbReference>